<proteinExistence type="predicted"/>
<protein>
    <submittedName>
        <fullName evidence="2">Uncharacterized protein</fullName>
    </submittedName>
</protein>
<dbReference type="RefSeq" id="WP_055025538.1">
    <property type="nucleotide sequence ID" value="NZ_CANMJJ010000013.1"/>
</dbReference>
<dbReference type="Proteomes" id="UP000191820">
    <property type="component" value="Chromosome"/>
</dbReference>
<dbReference type="InterPro" id="IPR058956">
    <property type="entry name" value="MamC"/>
</dbReference>
<keyword evidence="1" id="KW-0472">Membrane</keyword>
<dbReference type="Pfam" id="PF26373">
    <property type="entry name" value="MamC"/>
    <property type="match status" value="1"/>
</dbReference>
<evidence type="ECO:0000313" key="3">
    <source>
        <dbReference type="Proteomes" id="UP000191820"/>
    </source>
</evidence>
<feature type="transmembrane region" description="Helical" evidence="1">
    <location>
        <begin position="74"/>
        <end position="91"/>
    </location>
</feature>
<organism evidence="2 3">
    <name type="scientific">Shewanella japonica</name>
    <dbReference type="NCBI Taxonomy" id="93973"/>
    <lineage>
        <taxon>Bacteria</taxon>
        <taxon>Pseudomonadati</taxon>
        <taxon>Pseudomonadota</taxon>
        <taxon>Gammaproteobacteria</taxon>
        <taxon>Alteromonadales</taxon>
        <taxon>Shewanellaceae</taxon>
        <taxon>Shewanella</taxon>
    </lineage>
</organism>
<gene>
    <name evidence="2" type="ORF">SJ2017_3867</name>
</gene>
<accession>A0ABM6JR02</accession>
<keyword evidence="1" id="KW-1133">Transmembrane helix</keyword>
<dbReference type="EMBL" id="CP020472">
    <property type="protein sequence ID" value="ARD24099.1"/>
    <property type="molecule type" value="Genomic_DNA"/>
</dbReference>
<keyword evidence="1" id="KW-0812">Transmembrane</keyword>
<evidence type="ECO:0000313" key="2">
    <source>
        <dbReference type="EMBL" id="ARD24099.1"/>
    </source>
</evidence>
<keyword evidence="3" id="KW-1185">Reference proteome</keyword>
<sequence>MSNTYSQLSPASRALLVGAMVGGGASVATQWKSYKQGEIEAEMMVSKATKSAIQAAAISGLTTYAAGKMAGRPVLSLMTILAAGAAGLYLVDQFSGKNHHE</sequence>
<reference evidence="2 3" key="1">
    <citation type="submission" date="2017-03" db="EMBL/GenBank/DDBJ databases">
        <title>Genome sequencing of Shewanella japonica KCTC 22435.</title>
        <authorList>
            <person name="Kim K.M."/>
        </authorList>
    </citation>
    <scope>NUCLEOTIDE SEQUENCE [LARGE SCALE GENOMIC DNA]</scope>
    <source>
        <strain evidence="2 3">KCTC 22435</strain>
    </source>
</reference>
<evidence type="ECO:0000256" key="1">
    <source>
        <dbReference type="SAM" id="Phobius"/>
    </source>
</evidence>
<name>A0ABM6JR02_9GAMM</name>